<keyword evidence="4" id="KW-1185">Reference proteome</keyword>
<dbReference type="PANTHER" id="PTHR48094:SF22">
    <property type="entry name" value="DJ-1_PFPI DOMAIN-CONTAINING PROTEIN"/>
    <property type="match status" value="1"/>
</dbReference>
<reference evidence="3 4" key="1">
    <citation type="submission" date="2024-03" db="EMBL/GenBank/DDBJ databases">
        <title>Pseudoalteromonas qingdaonensis sp. nov., isolated from the intestines of marine benthic organisms.</title>
        <authorList>
            <person name="Lin X."/>
            <person name="Fang S."/>
            <person name="Hu X."/>
        </authorList>
    </citation>
    <scope>NUCLEOTIDE SEQUENCE [LARGE SCALE GENOMIC DNA]</scope>
    <source>
        <strain evidence="3 4">YIC-827</strain>
    </source>
</reference>
<evidence type="ECO:0000256" key="1">
    <source>
        <dbReference type="SAM" id="SignalP"/>
    </source>
</evidence>
<dbReference type="SUPFAM" id="SSF52317">
    <property type="entry name" value="Class I glutamine amidotransferase-like"/>
    <property type="match status" value="1"/>
</dbReference>
<sequence length="284" mass="30824">MSLKKIATVFATALSLTATSAAQAQENSEQILVLLSSETQMQLADGSSYETGYYLNEFGVPADELLKAGYELVLATPKGNAPAVDKNSVQAMYFGDDKAEMARIQEVIANLEGINDTHTLKEVIEQGVDQYSGVFIPGGHAPLIDLANNEDVRTILQHFHEQSKPTAAICHGPIALLSAQQSPVEYEQNIAQGAEAKATDWLYEGYSMTIFSNPEEATFEGSLNGKKLRYYPANAMATAGGKMQFAADWQPNVVVDRELITGQNPFSDKQLAKALISALQQRSK</sequence>
<name>A0ABU9MXS0_9GAMM</name>
<dbReference type="InterPro" id="IPR029062">
    <property type="entry name" value="Class_I_gatase-like"/>
</dbReference>
<organism evidence="3 4">
    <name type="scientific">Pseudoalteromonas qingdaonensis</name>
    <dbReference type="NCBI Taxonomy" id="3131913"/>
    <lineage>
        <taxon>Bacteria</taxon>
        <taxon>Pseudomonadati</taxon>
        <taxon>Pseudomonadota</taxon>
        <taxon>Gammaproteobacteria</taxon>
        <taxon>Alteromonadales</taxon>
        <taxon>Pseudoalteromonadaceae</taxon>
        <taxon>Pseudoalteromonas</taxon>
    </lineage>
</organism>
<evidence type="ECO:0000313" key="4">
    <source>
        <dbReference type="Proteomes" id="UP001447008"/>
    </source>
</evidence>
<feature type="domain" description="DJ-1/PfpI" evidence="2">
    <location>
        <begin position="56"/>
        <end position="180"/>
    </location>
</feature>
<keyword evidence="1" id="KW-0732">Signal</keyword>
<dbReference type="EMBL" id="JBCGCU010000009">
    <property type="protein sequence ID" value="MEM0515636.1"/>
    <property type="molecule type" value="Genomic_DNA"/>
</dbReference>
<evidence type="ECO:0000259" key="2">
    <source>
        <dbReference type="Pfam" id="PF01965"/>
    </source>
</evidence>
<proteinExistence type="predicted"/>
<dbReference type="Pfam" id="PF01965">
    <property type="entry name" value="DJ-1_PfpI"/>
    <property type="match status" value="1"/>
</dbReference>
<dbReference type="PANTHER" id="PTHR48094">
    <property type="entry name" value="PROTEIN/NUCLEIC ACID DEGLYCASE DJ-1-RELATED"/>
    <property type="match status" value="1"/>
</dbReference>
<comment type="caution">
    <text evidence="3">The sequence shown here is derived from an EMBL/GenBank/DDBJ whole genome shotgun (WGS) entry which is preliminary data.</text>
</comment>
<protein>
    <submittedName>
        <fullName evidence="3">Type 1 glutamine amidotransferase domain-containing protein</fullName>
    </submittedName>
</protein>
<evidence type="ECO:0000313" key="3">
    <source>
        <dbReference type="EMBL" id="MEM0515636.1"/>
    </source>
</evidence>
<feature type="signal peptide" evidence="1">
    <location>
        <begin position="1"/>
        <end position="24"/>
    </location>
</feature>
<dbReference type="InterPro" id="IPR050325">
    <property type="entry name" value="Prot/Nucl_acid_deglycase"/>
</dbReference>
<dbReference type="Gene3D" id="3.40.50.880">
    <property type="match status" value="1"/>
</dbReference>
<dbReference type="Proteomes" id="UP001447008">
    <property type="component" value="Unassembled WGS sequence"/>
</dbReference>
<feature type="chain" id="PRO_5045255721" evidence="1">
    <location>
        <begin position="25"/>
        <end position="284"/>
    </location>
</feature>
<accession>A0ABU9MXS0</accession>
<gene>
    <name evidence="3" type="ORF">WCN91_09475</name>
</gene>
<dbReference type="InterPro" id="IPR002818">
    <property type="entry name" value="DJ-1/PfpI"/>
</dbReference>
<dbReference type="CDD" id="cd03141">
    <property type="entry name" value="GATase1_Hsp31_like"/>
    <property type="match status" value="1"/>
</dbReference>
<keyword evidence="3" id="KW-0315">Glutamine amidotransferase</keyword>
<dbReference type="RefSeq" id="WP_342678446.1">
    <property type="nucleotide sequence ID" value="NZ_JBCGCU010000009.1"/>
</dbReference>